<dbReference type="AlphaFoldDB" id="A0A6I1MKJ5"/>
<comment type="caution">
    <text evidence="1">The sequence shown here is derived from an EMBL/GenBank/DDBJ whole genome shotgun (WGS) entry which is preliminary data.</text>
</comment>
<keyword evidence="2" id="KW-1185">Reference proteome</keyword>
<protein>
    <submittedName>
        <fullName evidence="1">Uncharacterized protein</fullName>
    </submittedName>
</protein>
<name>A0A6I1MKJ5_9CLOT</name>
<gene>
    <name evidence="1" type="ORF">GBZ86_09810</name>
</gene>
<organism evidence="1 2">
    <name type="scientific">Clostridium tarantellae</name>
    <dbReference type="NCBI Taxonomy" id="39493"/>
    <lineage>
        <taxon>Bacteria</taxon>
        <taxon>Bacillati</taxon>
        <taxon>Bacillota</taxon>
        <taxon>Clostridia</taxon>
        <taxon>Eubacteriales</taxon>
        <taxon>Clostridiaceae</taxon>
        <taxon>Clostridium</taxon>
    </lineage>
</organism>
<evidence type="ECO:0000313" key="1">
    <source>
        <dbReference type="EMBL" id="MPQ44056.1"/>
    </source>
</evidence>
<accession>A0A6I1MKJ5</accession>
<evidence type="ECO:0000313" key="2">
    <source>
        <dbReference type="Proteomes" id="UP000430345"/>
    </source>
</evidence>
<proteinExistence type="predicted"/>
<reference evidence="1 2" key="1">
    <citation type="submission" date="2019-10" db="EMBL/GenBank/DDBJ databases">
        <title>The Genome Sequence of Clostridium tarantellae Isolated from Fish Brain.</title>
        <authorList>
            <person name="Bano L."/>
            <person name="Kiel M."/>
            <person name="Sales G."/>
            <person name="Doxey A.C."/>
            <person name="Mansfield M.J."/>
            <person name="Schiavone M."/>
            <person name="Rossetto O."/>
            <person name="Pirazzini M."/>
            <person name="Dobrindt U."/>
            <person name="Montecucco C."/>
        </authorList>
    </citation>
    <scope>NUCLEOTIDE SEQUENCE [LARGE SCALE GENOMIC DNA]</scope>
    <source>
        <strain evidence="1 2">DSM 3997</strain>
    </source>
</reference>
<dbReference type="RefSeq" id="WP_152890208.1">
    <property type="nucleotide sequence ID" value="NZ_WHJC01000141.1"/>
</dbReference>
<sequence>MENNKLKIKRKIKNMHYGKPLTKKKLMIKKKKSLNFSLVNEYKGLKVIRNINRITRVKYYTILNPKNNSHIHVQGKNIAYRVCDCYKDLIEERDIIKYNKYYRKCALGLMGYNIKCKTSSTGRGVAILH</sequence>
<dbReference type="EMBL" id="WHJC01000141">
    <property type="protein sequence ID" value="MPQ44056.1"/>
    <property type="molecule type" value="Genomic_DNA"/>
</dbReference>
<dbReference type="Proteomes" id="UP000430345">
    <property type="component" value="Unassembled WGS sequence"/>
</dbReference>